<accession>A0A8H2VRH4</accession>
<organism evidence="1 2">
    <name type="scientific">Sclerotinia trifoliorum</name>
    <dbReference type="NCBI Taxonomy" id="28548"/>
    <lineage>
        <taxon>Eukaryota</taxon>
        <taxon>Fungi</taxon>
        <taxon>Dikarya</taxon>
        <taxon>Ascomycota</taxon>
        <taxon>Pezizomycotina</taxon>
        <taxon>Leotiomycetes</taxon>
        <taxon>Helotiales</taxon>
        <taxon>Sclerotiniaceae</taxon>
        <taxon>Sclerotinia</taxon>
    </lineage>
</organism>
<dbReference type="Proteomes" id="UP000624404">
    <property type="component" value="Unassembled WGS sequence"/>
</dbReference>
<keyword evidence="2" id="KW-1185">Reference proteome</keyword>
<dbReference type="AlphaFoldDB" id="A0A8H2VRH4"/>
<protein>
    <submittedName>
        <fullName evidence="1">3ac5b8bc-e163-42ed-b5f3-d5c09abd00fd-CDS</fullName>
    </submittedName>
</protein>
<dbReference type="OrthoDB" id="10042665at2759"/>
<comment type="caution">
    <text evidence="1">The sequence shown here is derived from an EMBL/GenBank/DDBJ whole genome shotgun (WGS) entry which is preliminary data.</text>
</comment>
<evidence type="ECO:0000313" key="1">
    <source>
        <dbReference type="EMBL" id="CAD6443457.1"/>
    </source>
</evidence>
<gene>
    <name evidence="1" type="ORF">SCLTRI_LOCUS3250</name>
</gene>
<proteinExistence type="predicted"/>
<reference evidence="1" key="1">
    <citation type="submission" date="2020-10" db="EMBL/GenBank/DDBJ databases">
        <authorList>
            <person name="Kusch S."/>
        </authorList>
    </citation>
    <scope>NUCLEOTIDE SEQUENCE</scope>
    <source>
        <strain evidence="1">SwB9</strain>
    </source>
</reference>
<dbReference type="EMBL" id="CAJHIA010000010">
    <property type="protein sequence ID" value="CAD6443457.1"/>
    <property type="molecule type" value="Genomic_DNA"/>
</dbReference>
<evidence type="ECO:0000313" key="2">
    <source>
        <dbReference type="Proteomes" id="UP000624404"/>
    </source>
</evidence>
<name>A0A8H2VRH4_9HELO</name>
<sequence length="187" mass="21880">MSENTNMATLTSFTAVKADAECCIKNFYRMNEACGQYTWKDNISDDLKEAIENGMPARYAILVYNRKTFDSRMTFEIERYHLSKSVSQERFEQDFEGLSLRHSMSKRIVFQESCHDFAHRWTELGYIYDPNRHYHQITDAEFEKLADANIIGRRIQNVLKTAKLLASCKNQLLEFEHVQTVISVGRN</sequence>